<comment type="caution">
    <text evidence="2">The sequence shown here is derived from an EMBL/GenBank/DDBJ whole genome shotgun (WGS) entry which is preliminary data.</text>
</comment>
<gene>
    <name evidence="2" type="ORF">HMPREF9194_01772</name>
</gene>
<dbReference type="OrthoDB" id="367237at2"/>
<dbReference type="Pfam" id="PF00753">
    <property type="entry name" value="Lactamase_B"/>
    <property type="match status" value="1"/>
</dbReference>
<dbReference type="PANTHER" id="PTHR30619:SF1">
    <property type="entry name" value="RECOMBINATION PROTEIN 2"/>
    <property type="match status" value="1"/>
</dbReference>
<dbReference type="InterPro" id="IPR052159">
    <property type="entry name" value="Competence_DNA_uptake"/>
</dbReference>
<sequence>MKMTCINVGYGDSLLLEWDDSVMLIDGGSALESEFEGFPARIRSADYLQKTGIGRIDTLVITHIHEDHVCGLTALFDKADIKQVYIPFPPELFKDRSIPDAAPDAPENVRLFARSLKDFTKIMETCRVRKIPVKEICAGDVLNCAGGARLFVLGPNEKDKEAFLSGLRDFFGASEEKRQKVLFPYLDSLSNSASLLLKFSYKDVHMLLCADNCPSHWDKKYFSLLKNVTVLKLPHHGQRDCIDEEIVKLMPLQYALTTASSDRRHNSANPEVYKILTKLFENNEKFTLLFSDAKEYPPYFFAEKPFQAIEMSFSGKEAQVKFIRI</sequence>
<dbReference type="Proteomes" id="UP000014541">
    <property type="component" value="Unassembled WGS sequence"/>
</dbReference>
<organism evidence="2 3">
    <name type="scientific">Treponema maltophilum ATCC 51939</name>
    <dbReference type="NCBI Taxonomy" id="1125699"/>
    <lineage>
        <taxon>Bacteria</taxon>
        <taxon>Pseudomonadati</taxon>
        <taxon>Spirochaetota</taxon>
        <taxon>Spirochaetia</taxon>
        <taxon>Spirochaetales</taxon>
        <taxon>Treponemataceae</taxon>
        <taxon>Treponema</taxon>
    </lineage>
</organism>
<dbReference type="InterPro" id="IPR036866">
    <property type="entry name" value="RibonucZ/Hydroxyglut_hydro"/>
</dbReference>
<dbReference type="PATRIC" id="fig|1125699.3.peg.1788"/>
<dbReference type="EMBL" id="ATFF01000006">
    <property type="protein sequence ID" value="EPF31426.1"/>
    <property type="molecule type" value="Genomic_DNA"/>
</dbReference>
<dbReference type="AlphaFoldDB" id="S3K398"/>
<dbReference type="PANTHER" id="PTHR30619">
    <property type="entry name" value="DNA INTERNALIZATION/COMPETENCE PROTEIN COMEC/REC2"/>
    <property type="match status" value="1"/>
</dbReference>
<evidence type="ECO:0000313" key="3">
    <source>
        <dbReference type="Proteomes" id="UP000014541"/>
    </source>
</evidence>
<dbReference type="Gene3D" id="3.60.15.10">
    <property type="entry name" value="Ribonuclease Z/Hydroxyacylglutathione hydrolase-like"/>
    <property type="match status" value="1"/>
</dbReference>
<name>S3K398_TREMA</name>
<dbReference type="HOGENOM" id="CLU_010363_0_3_12"/>
<feature type="domain" description="Metallo-beta-lactamase" evidence="1">
    <location>
        <begin position="8"/>
        <end position="87"/>
    </location>
</feature>
<keyword evidence="3" id="KW-1185">Reference proteome</keyword>
<proteinExistence type="predicted"/>
<evidence type="ECO:0000313" key="2">
    <source>
        <dbReference type="EMBL" id="EPF31426.1"/>
    </source>
</evidence>
<dbReference type="RefSeq" id="WP_016526035.1">
    <property type="nucleotide sequence ID" value="NZ_KE332518.1"/>
</dbReference>
<dbReference type="InterPro" id="IPR001279">
    <property type="entry name" value="Metallo-B-lactamas"/>
</dbReference>
<evidence type="ECO:0000259" key="1">
    <source>
        <dbReference type="Pfam" id="PF00753"/>
    </source>
</evidence>
<reference evidence="2 3" key="1">
    <citation type="submission" date="2013-04" db="EMBL/GenBank/DDBJ databases">
        <title>The Genome Sequence of Treponema maltophilum ATCC 51939.</title>
        <authorList>
            <consortium name="The Broad Institute Genomics Platform"/>
            <person name="Earl A."/>
            <person name="Ward D."/>
            <person name="Feldgarden M."/>
            <person name="Gevers D."/>
            <person name="Leonetti C."/>
            <person name="Blanton J.M."/>
            <person name="Dewhirst F.E."/>
            <person name="Izard J."/>
            <person name="Walker B."/>
            <person name="Young S."/>
            <person name="Zeng Q."/>
            <person name="Gargeya S."/>
            <person name="Fitzgerald M."/>
            <person name="Haas B."/>
            <person name="Abouelleil A."/>
            <person name="Allen A.W."/>
            <person name="Alvarado L."/>
            <person name="Arachchi H.M."/>
            <person name="Berlin A.M."/>
            <person name="Chapman S.B."/>
            <person name="Gainer-Dewar J."/>
            <person name="Goldberg J."/>
            <person name="Griggs A."/>
            <person name="Gujja S."/>
            <person name="Hansen M."/>
            <person name="Howarth C."/>
            <person name="Imamovic A."/>
            <person name="Ireland A."/>
            <person name="Larimer J."/>
            <person name="McCowan C."/>
            <person name="Murphy C."/>
            <person name="Pearson M."/>
            <person name="Poon T.W."/>
            <person name="Priest M."/>
            <person name="Roberts A."/>
            <person name="Saif S."/>
            <person name="Shea T."/>
            <person name="Sisk P."/>
            <person name="Sykes S."/>
            <person name="Wortman J."/>
            <person name="Nusbaum C."/>
            <person name="Birren B."/>
        </authorList>
    </citation>
    <scope>NUCLEOTIDE SEQUENCE [LARGE SCALE GENOMIC DNA]</scope>
    <source>
        <strain evidence="2 3">ATCC 51939</strain>
    </source>
</reference>
<protein>
    <recommendedName>
        <fullName evidence="1">Metallo-beta-lactamase domain-containing protein</fullName>
    </recommendedName>
</protein>
<dbReference type="SUPFAM" id="SSF56281">
    <property type="entry name" value="Metallo-hydrolase/oxidoreductase"/>
    <property type="match status" value="1"/>
</dbReference>
<dbReference type="eggNOG" id="COG2333">
    <property type="taxonomic scope" value="Bacteria"/>
</dbReference>
<dbReference type="STRING" id="1125699.HMPREF9194_01772"/>
<accession>S3K398</accession>